<protein>
    <recommendedName>
        <fullName evidence="1">VWFA domain-containing protein</fullName>
    </recommendedName>
</protein>
<dbReference type="AlphaFoldDB" id="A0A1M6EZS1"/>
<evidence type="ECO:0000313" key="3">
    <source>
        <dbReference type="Proteomes" id="UP000184335"/>
    </source>
</evidence>
<dbReference type="OrthoDB" id="9776116at2"/>
<dbReference type="InterPro" id="IPR002881">
    <property type="entry name" value="DUF58"/>
</dbReference>
<organism evidence="2 3">
    <name type="scientific">Cruoricaptor ignavus</name>
    <dbReference type="NCBI Taxonomy" id="1118202"/>
    <lineage>
        <taxon>Bacteria</taxon>
        <taxon>Pseudomonadati</taxon>
        <taxon>Bacteroidota</taxon>
        <taxon>Flavobacteriia</taxon>
        <taxon>Flavobacteriales</taxon>
        <taxon>Weeksellaceae</taxon>
        <taxon>Cruoricaptor</taxon>
    </lineage>
</organism>
<gene>
    <name evidence="2" type="ORF">SAMN05443429_10650</name>
</gene>
<dbReference type="InterPro" id="IPR002035">
    <property type="entry name" value="VWF_A"/>
</dbReference>
<dbReference type="PROSITE" id="PS50234">
    <property type="entry name" value="VWFA"/>
    <property type="match status" value="1"/>
</dbReference>
<evidence type="ECO:0000313" key="2">
    <source>
        <dbReference type="EMBL" id="SHI90879.1"/>
    </source>
</evidence>
<dbReference type="InterPro" id="IPR036465">
    <property type="entry name" value="vWFA_dom_sf"/>
</dbReference>
<accession>A0A1M6EZS1</accession>
<dbReference type="STRING" id="1118202.SAMN05443429_10650"/>
<proteinExistence type="predicted"/>
<dbReference type="CDD" id="cd00198">
    <property type="entry name" value="vWFA"/>
    <property type="match status" value="1"/>
</dbReference>
<dbReference type="SMART" id="SM00327">
    <property type="entry name" value="VWA"/>
    <property type="match status" value="1"/>
</dbReference>
<feature type="domain" description="VWFA" evidence="1">
    <location>
        <begin position="78"/>
        <end position="208"/>
    </location>
</feature>
<dbReference type="Pfam" id="PF01882">
    <property type="entry name" value="DUF58"/>
    <property type="match status" value="1"/>
</dbReference>
<dbReference type="Proteomes" id="UP000184335">
    <property type="component" value="Unassembled WGS sequence"/>
</dbReference>
<keyword evidence="3" id="KW-1185">Reference proteome</keyword>
<dbReference type="RefSeq" id="WP_073179858.1">
    <property type="nucleotide sequence ID" value="NZ_FQYI01000006.1"/>
</dbReference>
<reference evidence="2 3" key="1">
    <citation type="submission" date="2016-11" db="EMBL/GenBank/DDBJ databases">
        <authorList>
            <person name="Jaros S."/>
            <person name="Januszkiewicz K."/>
            <person name="Wedrychowicz H."/>
        </authorList>
    </citation>
    <scope>NUCLEOTIDE SEQUENCE [LARGE SCALE GENOMIC DNA]</scope>
    <source>
        <strain evidence="2 3">DSM 25479</strain>
    </source>
</reference>
<dbReference type="SUPFAM" id="SSF53300">
    <property type="entry name" value="vWA-like"/>
    <property type="match status" value="1"/>
</dbReference>
<dbReference type="EMBL" id="FQYI01000006">
    <property type="protein sequence ID" value="SHI90879.1"/>
    <property type="molecule type" value="Genomic_DNA"/>
</dbReference>
<sequence>MEIREILKKVRQIEIRTRRRTHAAMMGQYRSTFQGQGMSFAEVRQYEPGDEVRRIDWNKTARFQDTFVKVMEEERELSVFFLVDVSASMDYGTKTALKREFVAEICASLGFSAAANNDRVGLILYSDKVHKIIPPKKGRSHILTIIASILSADYRPAAANLDEALNLAVKLNRRRGFLFLFSDFGEDFDRKILKIAAKKNALLAIRIFDEKDEIIPDVGYALLRDAETGREFWANTSSPRWRYNFAEQQKQRVRMLGSEFESASATFLNLATGSDYARELYRFFQKS</sequence>
<evidence type="ECO:0000259" key="1">
    <source>
        <dbReference type="PROSITE" id="PS50234"/>
    </source>
</evidence>
<name>A0A1M6EZS1_9FLAO</name>
<dbReference type="PANTHER" id="PTHR33608">
    <property type="entry name" value="BLL2464 PROTEIN"/>
    <property type="match status" value="1"/>
</dbReference>
<dbReference type="Gene3D" id="3.40.50.410">
    <property type="entry name" value="von Willebrand factor, type A domain"/>
    <property type="match status" value="1"/>
</dbReference>
<dbReference type="PANTHER" id="PTHR33608:SF6">
    <property type="entry name" value="BLL2464 PROTEIN"/>
    <property type="match status" value="1"/>
</dbReference>